<feature type="chain" id="PRO_5038595173" description="Lipoprotein" evidence="1">
    <location>
        <begin position="21"/>
        <end position="79"/>
    </location>
</feature>
<evidence type="ECO:0008006" key="4">
    <source>
        <dbReference type="Google" id="ProtNLM"/>
    </source>
</evidence>
<name>A0A163PTT3_9BACL</name>
<accession>A0A163PTT3</accession>
<comment type="caution">
    <text evidence="2">The sequence shown here is derived from an EMBL/GenBank/DDBJ whole genome shotgun (WGS) entry which is preliminary data.</text>
</comment>
<sequence>MKRILFVFVFMVVICLSACSSNGKSSLKEQKLLVSTYGELPNTIETQNMKIEIKTEKQAYKKSNTIKLRIENKGIRKST</sequence>
<dbReference type="RefSeq" id="WP_066245174.1">
    <property type="nucleotide sequence ID" value="NZ_LRFC01000038.1"/>
</dbReference>
<evidence type="ECO:0000256" key="1">
    <source>
        <dbReference type="SAM" id="SignalP"/>
    </source>
</evidence>
<evidence type="ECO:0000313" key="3">
    <source>
        <dbReference type="Proteomes" id="UP000076567"/>
    </source>
</evidence>
<keyword evidence="3" id="KW-1185">Reference proteome</keyword>
<keyword evidence="1" id="KW-0732">Signal</keyword>
<gene>
    <name evidence="2" type="ORF">AWM68_13530</name>
</gene>
<feature type="signal peptide" evidence="1">
    <location>
        <begin position="1"/>
        <end position="20"/>
    </location>
</feature>
<protein>
    <recommendedName>
        <fullName evidence="4">Lipoprotein</fullName>
    </recommendedName>
</protein>
<organism evidence="2 3">
    <name type="scientific">Fictibacillus phosphorivorans</name>
    <dbReference type="NCBI Taxonomy" id="1221500"/>
    <lineage>
        <taxon>Bacteria</taxon>
        <taxon>Bacillati</taxon>
        <taxon>Bacillota</taxon>
        <taxon>Bacilli</taxon>
        <taxon>Bacillales</taxon>
        <taxon>Fictibacillaceae</taxon>
        <taxon>Fictibacillus</taxon>
    </lineage>
</organism>
<dbReference type="Proteomes" id="UP000076567">
    <property type="component" value="Unassembled WGS sequence"/>
</dbReference>
<evidence type="ECO:0000313" key="2">
    <source>
        <dbReference type="EMBL" id="KZE64122.1"/>
    </source>
</evidence>
<reference evidence="3" key="1">
    <citation type="submission" date="2016-01" db="EMBL/GenBank/DDBJ databases">
        <title>Draft genome of Chromobacterium sp. F49.</title>
        <authorList>
            <person name="Hong K.W."/>
        </authorList>
    </citation>
    <scope>NUCLEOTIDE SEQUENCE [LARGE SCALE GENOMIC DNA]</scope>
    <source>
        <strain evidence="3">P7IIIA</strain>
    </source>
</reference>
<proteinExistence type="predicted"/>
<dbReference type="AlphaFoldDB" id="A0A163PTT3"/>
<dbReference type="EMBL" id="LRFC01000038">
    <property type="protein sequence ID" value="KZE64122.1"/>
    <property type="molecule type" value="Genomic_DNA"/>
</dbReference>